<keyword evidence="9" id="KW-0256">Endoplasmic reticulum</keyword>
<dbReference type="EMBL" id="JAZGQO010000011">
    <property type="protein sequence ID" value="KAK6173092.1"/>
    <property type="molecule type" value="Genomic_DNA"/>
</dbReference>
<dbReference type="PROSITE" id="PS50244">
    <property type="entry name" value="S5A_REDUCTASE"/>
    <property type="match status" value="1"/>
</dbReference>
<feature type="transmembrane region" description="Helical" evidence="9">
    <location>
        <begin position="6"/>
        <end position="23"/>
    </location>
</feature>
<sequence length="307" mass="35973">MALSIVCFIWITASIVTLVWLTCMKITKFMTVDGILHNLFYFGKLRDGKFHDATGRFRFLDVPKRFFLHFYIVGVILNTAVICVFVNAIYRGKIWPPIFREVFDILYYPNINKNSQLNVINVLVVLLMEEVQVIRRLYECLTVHIFSESKMSVIHYGVGLLFYCSFSCGVLSEVDPTHIIQFKVSLFEVFIISSSIVIFSLSWYKQHSTFKILANLRTYKKDSKTSLQHFIPNGDLFHYVSCPHFFTEILMYFAMNLVLKFHHTTCLCYLLFICVNQVTFGLITHSWYKQTFPSYPKHRHAIIPFIL</sequence>
<comment type="function">
    <text evidence="9">Plays a key role in early steps of protein N-linked glycosylation by being involved in the conversion of polyprenol into dolichol. Acts as a polyprenal reductase that mediates the reduction of polyprenal into dolichal in a NADP-dependent mechanism. Dolichols are required for the synthesis of dolichol-linked monosaccharides and the oligosaccharide precursor used for N-glycosylation.</text>
</comment>
<evidence type="ECO:0000313" key="11">
    <source>
        <dbReference type="EMBL" id="KAK6173092.1"/>
    </source>
</evidence>
<gene>
    <name evidence="11" type="ORF">SNE40_016618</name>
</gene>
<dbReference type="GO" id="GO:0102389">
    <property type="term" value="F:polyprenol reductase activity"/>
    <property type="evidence" value="ECO:0007669"/>
    <property type="project" value="UniProtKB-UniRule"/>
</dbReference>
<keyword evidence="3 9" id="KW-0812">Transmembrane</keyword>
<dbReference type="InterPro" id="IPR039698">
    <property type="entry name" value="Dfg10/SRD5A3"/>
</dbReference>
<evidence type="ECO:0000256" key="4">
    <source>
        <dbReference type="ARBA" id="ARBA00022989"/>
    </source>
</evidence>
<proteinExistence type="inferred from homology"/>
<evidence type="ECO:0000256" key="5">
    <source>
        <dbReference type="ARBA" id="ARBA00023136"/>
    </source>
</evidence>
<keyword evidence="9" id="KW-0521">NADP</keyword>
<evidence type="ECO:0000256" key="6">
    <source>
        <dbReference type="ARBA" id="ARBA00046320"/>
    </source>
</evidence>
<evidence type="ECO:0000256" key="8">
    <source>
        <dbReference type="ARBA" id="ARBA00049427"/>
    </source>
</evidence>
<evidence type="ECO:0000256" key="7">
    <source>
        <dbReference type="ARBA" id="ARBA00047186"/>
    </source>
</evidence>
<comment type="similarity">
    <text evidence="6 9">Belongs to the steroid 5-alpha reductase family. Polyprenal reductase subfamily.</text>
</comment>
<dbReference type="PANTHER" id="PTHR14624">
    <property type="entry name" value="DFG10 PROTEIN"/>
    <property type="match status" value="1"/>
</dbReference>
<dbReference type="GO" id="GO:0006488">
    <property type="term" value="P:dolichol-linked oligosaccharide biosynthetic process"/>
    <property type="evidence" value="ECO:0007669"/>
    <property type="project" value="UniProtKB-UniRule"/>
</dbReference>
<name>A0AAN8J9L1_PATCE</name>
<dbReference type="InterPro" id="IPR001104">
    <property type="entry name" value="3-oxo-5_a-steroid_4-DH_C"/>
</dbReference>
<feature type="transmembrane region" description="Helical" evidence="9">
    <location>
        <begin position="66"/>
        <end position="90"/>
    </location>
</feature>
<evidence type="ECO:0000256" key="3">
    <source>
        <dbReference type="ARBA" id="ARBA00022692"/>
    </source>
</evidence>
<dbReference type="EC" id="1.3.1.94" evidence="2 9"/>
<evidence type="ECO:0000256" key="1">
    <source>
        <dbReference type="ARBA" id="ARBA00004127"/>
    </source>
</evidence>
<dbReference type="Proteomes" id="UP001347796">
    <property type="component" value="Unassembled WGS sequence"/>
</dbReference>
<keyword evidence="4 9" id="KW-1133">Transmembrane helix</keyword>
<feature type="transmembrane region" description="Helical" evidence="9">
    <location>
        <begin position="153"/>
        <end position="172"/>
    </location>
</feature>
<dbReference type="Pfam" id="PF02544">
    <property type="entry name" value="Steroid_dh"/>
    <property type="match status" value="1"/>
</dbReference>
<organism evidence="11 12">
    <name type="scientific">Patella caerulea</name>
    <name type="common">Rayed Mediterranean limpet</name>
    <dbReference type="NCBI Taxonomy" id="87958"/>
    <lineage>
        <taxon>Eukaryota</taxon>
        <taxon>Metazoa</taxon>
        <taxon>Spiralia</taxon>
        <taxon>Lophotrochozoa</taxon>
        <taxon>Mollusca</taxon>
        <taxon>Gastropoda</taxon>
        <taxon>Patellogastropoda</taxon>
        <taxon>Patelloidea</taxon>
        <taxon>Patellidae</taxon>
        <taxon>Patella</taxon>
    </lineage>
</organism>
<feature type="transmembrane region" description="Helical" evidence="9">
    <location>
        <begin position="236"/>
        <end position="255"/>
    </location>
</feature>
<comment type="catalytic activity">
    <reaction evidence="8 9">
        <text>a di-trans,poly-cis-dolichal + NADP(+) = a di-trans,poly-cis-polyprenal + NADPH + H(+)</text>
        <dbReference type="Rhea" id="RHEA:80727"/>
        <dbReference type="Rhea" id="RHEA-COMP:19536"/>
        <dbReference type="Rhea" id="RHEA-COMP:19537"/>
        <dbReference type="ChEBI" id="CHEBI:15378"/>
        <dbReference type="ChEBI" id="CHEBI:57783"/>
        <dbReference type="ChEBI" id="CHEBI:58349"/>
        <dbReference type="ChEBI" id="CHEBI:231623"/>
        <dbReference type="ChEBI" id="CHEBI:231637"/>
        <dbReference type="EC" id="1.3.1.94"/>
    </reaction>
    <physiologicalReaction direction="right-to-left" evidence="8 9">
        <dbReference type="Rhea" id="RHEA:80729"/>
    </physiologicalReaction>
</comment>
<comment type="pathway">
    <text evidence="9">Protein modification; protein glycosylation.</text>
</comment>
<evidence type="ECO:0000256" key="2">
    <source>
        <dbReference type="ARBA" id="ARBA00012522"/>
    </source>
</evidence>
<dbReference type="AlphaFoldDB" id="A0AAN8J9L1"/>
<feature type="transmembrane region" description="Helical" evidence="9">
    <location>
        <begin position="184"/>
        <end position="204"/>
    </location>
</feature>
<reference evidence="11 12" key="1">
    <citation type="submission" date="2024-01" db="EMBL/GenBank/DDBJ databases">
        <title>The genome of the rayed Mediterranean limpet Patella caerulea (Linnaeus, 1758).</title>
        <authorList>
            <person name="Anh-Thu Weber A."/>
            <person name="Halstead-Nussloch G."/>
        </authorList>
    </citation>
    <scope>NUCLEOTIDE SEQUENCE [LARGE SCALE GENOMIC DNA]</scope>
    <source>
        <strain evidence="11">AATW-2023a</strain>
        <tissue evidence="11">Whole specimen</tissue>
    </source>
</reference>
<evidence type="ECO:0000313" key="12">
    <source>
        <dbReference type="Proteomes" id="UP001347796"/>
    </source>
</evidence>
<accession>A0AAN8J9L1</accession>
<keyword evidence="9" id="KW-0560">Oxidoreductase</keyword>
<keyword evidence="12" id="KW-1185">Reference proteome</keyword>
<comment type="caution">
    <text evidence="11">The sequence shown here is derived from an EMBL/GenBank/DDBJ whole genome shotgun (WGS) entry which is preliminary data.</text>
</comment>
<evidence type="ECO:0000256" key="9">
    <source>
        <dbReference type="RuleBase" id="RU367081"/>
    </source>
</evidence>
<feature type="transmembrane region" description="Helical" evidence="9">
    <location>
        <begin position="267"/>
        <end position="288"/>
    </location>
</feature>
<dbReference type="PANTHER" id="PTHR14624:SF0">
    <property type="entry name" value="POLYPRENOL REDUCTASE"/>
    <property type="match status" value="1"/>
</dbReference>
<comment type="subcellular location">
    <subcellularLocation>
        <location evidence="1">Endomembrane system</location>
        <topology evidence="1">Multi-pass membrane protein</topology>
    </subcellularLocation>
    <subcellularLocation>
        <location evidence="9">Endoplasmic reticulum membrane</location>
    </subcellularLocation>
</comment>
<dbReference type="GO" id="GO:0005789">
    <property type="term" value="C:endoplasmic reticulum membrane"/>
    <property type="evidence" value="ECO:0007669"/>
    <property type="project" value="UniProtKB-SubCell"/>
</dbReference>
<evidence type="ECO:0000259" key="10">
    <source>
        <dbReference type="Pfam" id="PF02544"/>
    </source>
</evidence>
<dbReference type="GO" id="GO:0160198">
    <property type="term" value="F:polyprenal reductase activity"/>
    <property type="evidence" value="ECO:0007669"/>
    <property type="project" value="UniProtKB-EC"/>
</dbReference>
<protein>
    <recommendedName>
        <fullName evidence="7 9">Polyprenal reductase</fullName>
        <ecNumber evidence="2 9">1.3.1.94</ecNumber>
    </recommendedName>
</protein>
<dbReference type="GO" id="GO:0016095">
    <property type="term" value="P:polyprenol catabolic process"/>
    <property type="evidence" value="ECO:0007669"/>
    <property type="project" value="UniProtKB-UniRule"/>
</dbReference>
<keyword evidence="5 9" id="KW-0472">Membrane</keyword>
<dbReference type="GO" id="GO:0003865">
    <property type="term" value="F:3-oxo-5-alpha-steroid 4-dehydrogenase activity"/>
    <property type="evidence" value="ECO:0007669"/>
    <property type="project" value="TreeGrafter"/>
</dbReference>
<feature type="domain" description="3-oxo-5-alpha-steroid 4-dehydrogenase C-terminal" evidence="10">
    <location>
        <begin position="163"/>
        <end position="307"/>
    </location>
</feature>